<dbReference type="UniPathway" id="UPA00241">
    <property type="reaction ID" value="UER00356"/>
</dbReference>
<keyword evidence="2 5" id="KW-0547">Nucleotide-binding</keyword>
<dbReference type="GO" id="GO:0015937">
    <property type="term" value="P:coenzyme A biosynthetic process"/>
    <property type="evidence" value="ECO:0007669"/>
    <property type="project" value="UniProtKB-UniRule"/>
</dbReference>
<dbReference type="EC" id="2.7.1.24" evidence="5 6"/>
<dbReference type="NCBIfam" id="TIGR00152">
    <property type="entry name" value="dephospho-CoA kinase"/>
    <property type="match status" value="1"/>
</dbReference>
<dbReference type="Proteomes" id="UP000294364">
    <property type="component" value="Chromosome"/>
</dbReference>
<dbReference type="GO" id="GO:0005737">
    <property type="term" value="C:cytoplasm"/>
    <property type="evidence" value="ECO:0007669"/>
    <property type="project" value="UniProtKB-SubCell"/>
</dbReference>
<keyword evidence="5 7" id="KW-0418">Kinase</keyword>
<protein>
    <recommendedName>
        <fullName evidence="5 6">Dephospho-CoA kinase</fullName>
        <ecNumber evidence="5 6">2.7.1.24</ecNumber>
    </recommendedName>
    <alternativeName>
        <fullName evidence="5">Dephosphocoenzyme A kinase</fullName>
    </alternativeName>
</protein>
<dbReference type="Gene3D" id="3.40.50.300">
    <property type="entry name" value="P-loop containing nucleotide triphosphate hydrolases"/>
    <property type="match status" value="1"/>
</dbReference>
<dbReference type="SUPFAM" id="SSF52540">
    <property type="entry name" value="P-loop containing nucleoside triphosphate hydrolases"/>
    <property type="match status" value="1"/>
</dbReference>
<dbReference type="Pfam" id="PF01121">
    <property type="entry name" value="CoaE"/>
    <property type="match status" value="1"/>
</dbReference>
<evidence type="ECO:0000313" key="8">
    <source>
        <dbReference type="Proteomes" id="UP000294364"/>
    </source>
</evidence>
<dbReference type="PROSITE" id="PS51219">
    <property type="entry name" value="DPCK"/>
    <property type="match status" value="1"/>
</dbReference>
<keyword evidence="5 7" id="KW-0808">Transferase</keyword>
<dbReference type="CDD" id="cd02022">
    <property type="entry name" value="DPCK"/>
    <property type="match status" value="1"/>
</dbReference>
<dbReference type="PANTHER" id="PTHR10695">
    <property type="entry name" value="DEPHOSPHO-COA KINASE-RELATED"/>
    <property type="match status" value="1"/>
</dbReference>
<accession>A0A451CYF6</accession>
<reference evidence="7 8" key="1">
    <citation type="submission" date="2019-02" db="EMBL/GenBank/DDBJ databases">
        <authorList>
            <person name="Manzano-Marin A."/>
            <person name="Manzano-Marin A."/>
        </authorList>
    </citation>
    <scope>NUCLEOTIDE SEQUENCE [LARGE SCALE GENOMIC DNA]</scope>
    <source>
        <strain evidence="7 8">ErCicurtihirsuta</strain>
    </source>
</reference>
<evidence type="ECO:0000256" key="6">
    <source>
        <dbReference type="NCBIfam" id="TIGR00152"/>
    </source>
</evidence>
<keyword evidence="4 5" id="KW-0173">Coenzyme A biosynthesis</keyword>
<evidence type="ECO:0000256" key="1">
    <source>
        <dbReference type="ARBA" id="ARBA00009018"/>
    </source>
</evidence>
<evidence type="ECO:0000256" key="5">
    <source>
        <dbReference type="HAMAP-Rule" id="MF_00376"/>
    </source>
</evidence>
<dbReference type="PANTHER" id="PTHR10695:SF46">
    <property type="entry name" value="BIFUNCTIONAL COENZYME A SYNTHASE-RELATED"/>
    <property type="match status" value="1"/>
</dbReference>
<feature type="binding site" evidence="5">
    <location>
        <begin position="12"/>
        <end position="17"/>
    </location>
    <ligand>
        <name>ATP</name>
        <dbReference type="ChEBI" id="CHEBI:30616"/>
    </ligand>
</feature>
<keyword evidence="3 5" id="KW-0067">ATP-binding</keyword>
<dbReference type="AlphaFoldDB" id="A0A451CYF6"/>
<keyword evidence="5" id="KW-0963">Cytoplasm</keyword>
<evidence type="ECO:0000256" key="4">
    <source>
        <dbReference type="ARBA" id="ARBA00022993"/>
    </source>
</evidence>
<comment type="similarity">
    <text evidence="1 5">Belongs to the CoaE family.</text>
</comment>
<organism evidence="7 8">
    <name type="scientific">Candidatus Erwinia haradaeae</name>
    <dbReference type="NCBI Taxonomy" id="1922217"/>
    <lineage>
        <taxon>Bacteria</taxon>
        <taxon>Pseudomonadati</taxon>
        <taxon>Pseudomonadota</taxon>
        <taxon>Gammaproteobacteria</taxon>
        <taxon>Enterobacterales</taxon>
        <taxon>Erwiniaceae</taxon>
        <taxon>Erwinia</taxon>
    </lineage>
</organism>
<gene>
    <name evidence="5 7" type="primary">coaE</name>
    <name evidence="7" type="ORF">ERCICURT3053_072</name>
</gene>
<dbReference type="InterPro" id="IPR027417">
    <property type="entry name" value="P-loop_NTPase"/>
</dbReference>
<evidence type="ECO:0000256" key="3">
    <source>
        <dbReference type="ARBA" id="ARBA00022840"/>
    </source>
</evidence>
<dbReference type="OrthoDB" id="9812943at2"/>
<dbReference type="GO" id="GO:0005524">
    <property type="term" value="F:ATP binding"/>
    <property type="evidence" value="ECO:0007669"/>
    <property type="project" value="UniProtKB-UniRule"/>
</dbReference>
<dbReference type="HAMAP" id="MF_00376">
    <property type="entry name" value="Dephospho_CoA_kinase"/>
    <property type="match status" value="1"/>
</dbReference>
<comment type="catalytic activity">
    <reaction evidence="5">
        <text>3'-dephospho-CoA + ATP = ADP + CoA + H(+)</text>
        <dbReference type="Rhea" id="RHEA:18245"/>
        <dbReference type="ChEBI" id="CHEBI:15378"/>
        <dbReference type="ChEBI" id="CHEBI:30616"/>
        <dbReference type="ChEBI" id="CHEBI:57287"/>
        <dbReference type="ChEBI" id="CHEBI:57328"/>
        <dbReference type="ChEBI" id="CHEBI:456216"/>
        <dbReference type="EC" id="2.7.1.24"/>
    </reaction>
</comment>
<evidence type="ECO:0000256" key="2">
    <source>
        <dbReference type="ARBA" id="ARBA00022741"/>
    </source>
</evidence>
<evidence type="ECO:0000313" key="7">
    <source>
        <dbReference type="EMBL" id="VFP78448.1"/>
    </source>
</evidence>
<sequence length="205" mass="23357">MSYTIALTGGIGSGKSTVAHIFSNLGINIIDSDMIARQILTPGQPALLALHAYFGNDILMQNGFLNRVFLRDKICNSINDREWINNLLHPIIRRIAYKQLLYSRSMWSLWVVPLLVENCLQNYVDRVLLVDVDPIIQVDRTMMRGNIQSEHIEKIMSIQADRFARMSVADDIIDNSGSLDTLKTKVFALHKYYLSLAKSRNNYVL</sequence>
<name>A0A451CYF6_9GAMM</name>
<proteinExistence type="inferred from homology"/>
<dbReference type="EMBL" id="LR217698">
    <property type="protein sequence ID" value="VFP78448.1"/>
    <property type="molecule type" value="Genomic_DNA"/>
</dbReference>
<dbReference type="GO" id="GO:0004140">
    <property type="term" value="F:dephospho-CoA kinase activity"/>
    <property type="evidence" value="ECO:0007669"/>
    <property type="project" value="UniProtKB-UniRule"/>
</dbReference>
<dbReference type="RefSeq" id="WP_157991790.1">
    <property type="nucleotide sequence ID" value="NZ_LR217698.1"/>
</dbReference>
<dbReference type="InterPro" id="IPR001977">
    <property type="entry name" value="Depp_CoAkinase"/>
</dbReference>
<comment type="pathway">
    <text evidence="5">Cofactor biosynthesis; coenzyme A biosynthesis; CoA from (R)-pantothenate: step 5/5.</text>
</comment>
<comment type="subcellular location">
    <subcellularLocation>
        <location evidence="5">Cytoplasm</location>
    </subcellularLocation>
</comment>
<comment type="function">
    <text evidence="5">Catalyzes the phosphorylation of the 3'-hydroxyl group of dephosphocoenzyme A to form coenzyme A.</text>
</comment>